<reference evidence="4 5" key="1">
    <citation type="submission" date="2021-12" db="EMBL/GenBank/DDBJ databases">
        <title>Genome sequencing of bacteria with rrn-lacking chromosome and rrn-plasmid.</title>
        <authorList>
            <person name="Anda M."/>
            <person name="Iwasaki W."/>
        </authorList>
    </citation>
    <scope>NUCLEOTIDE SEQUENCE [LARGE SCALE GENOMIC DNA]</scope>
    <source>
        <strain evidence="4 5">DSM 100852</strain>
    </source>
</reference>
<evidence type="ECO:0000256" key="1">
    <source>
        <dbReference type="ARBA" id="ARBA00008779"/>
    </source>
</evidence>
<evidence type="ECO:0000313" key="4">
    <source>
        <dbReference type="EMBL" id="BDD08434.1"/>
    </source>
</evidence>
<dbReference type="PANTHER" id="PTHR42693:SF53">
    <property type="entry name" value="ENDO-4-O-SULFATASE"/>
    <property type="match status" value="1"/>
</dbReference>
<dbReference type="NCBIfam" id="TIGR01409">
    <property type="entry name" value="TAT_signal_seq"/>
    <property type="match status" value="1"/>
</dbReference>
<sequence length="511" mass="58364">MEQGRRDFLKKSGVAVTGMAMLPQVLAAKRKQGKRPNLIYVFPDQMRRQAMGFWKKDKYRNLLNGDTDPVHTPSLDKFADESVVFTQVTSTSPICSPHRAMLFSGKYPHKNGVLWNCRADRENQLDPEAECFGDVLKKSGYSCGYIGKYHMDKPEANDPDRPGYYVNGATRPEQRCWDAFTPVELRHGFDYWYSYGTFDVHKNPHYWDSNGKKHEPGIWSPIHEADKAISYINNEENQRDEEKPFFLVVSMNPPHGPYYGLKDTDEDVFNEFYSKEKQPDVDELLNRPNVPADFGKCRKAVRYYMSHVTGVDREFGRIVEAVDKSGKADETIIVFASDHGEMMGSHGKMGKTQLYEEAFGIPFIVRYPEKLKPATSDLLMDTPDIMPSLLGLMGLKDSIPEDVQGADYSKFFLKPKKKGGKPEVALFITHGNGRRGLRTDTHSIMLSDKLEEGITLFDNIKDPYQQTPLDIDKNKKLSDDLLGKLANRLREIEDPWFVDKTRSDVLPYGKV</sequence>
<dbReference type="SUPFAM" id="SSF53649">
    <property type="entry name" value="Alkaline phosphatase-like"/>
    <property type="match status" value="1"/>
</dbReference>
<dbReference type="CDD" id="cd16034">
    <property type="entry name" value="sulfatase_like"/>
    <property type="match status" value="1"/>
</dbReference>
<gene>
    <name evidence="4" type="ORF">FUAX_08660</name>
</gene>
<comment type="similarity">
    <text evidence="1">Belongs to the sulfatase family.</text>
</comment>
<dbReference type="InterPro" id="IPR006311">
    <property type="entry name" value="TAT_signal"/>
</dbReference>
<organism evidence="4 5">
    <name type="scientific">Fulvitalea axinellae</name>
    <dbReference type="NCBI Taxonomy" id="1182444"/>
    <lineage>
        <taxon>Bacteria</taxon>
        <taxon>Pseudomonadati</taxon>
        <taxon>Bacteroidota</taxon>
        <taxon>Cytophagia</taxon>
        <taxon>Cytophagales</taxon>
        <taxon>Persicobacteraceae</taxon>
        <taxon>Fulvitalea</taxon>
    </lineage>
</organism>
<protein>
    <submittedName>
        <fullName evidence="4">Arylsulfatase</fullName>
    </submittedName>
</protein>
<dbReference type="InterPro" id="IPR017850">
    <property type="entry name" value="Alkaline_phosphatase_core_sf"/>
</dbReference>
<keyword evidence="5" id="KW-1185">Reference proteome</keyword>
<dbReference type="Pfam" id="PF00884">
    <property type="entry name" value="Sulfatase"/>
    <property type="match status" value="1"/>
</dbReference>
<evidence type="ECO:0000259" key="3">
    <source>
        <dbReference type="Pfam" id="PF00884"/>
    </source>
</evidence>
<dbReference type="PANTHER" id="PTHR42693">
    <property type="entry name" value="ARYLSULFATASE FAMILY MEMBER"/>
    <property type="match status" value="1"/>
</dbReference>
<accession>A0AAU9D1X7</accession>
<evidence type="ECO:0000256" key="2">
    <source>
        <dbReference type="ARBA" id="ARBA00022801"/>
    </source>
</evidence>
<dbReference type="InterPro" id="IPR000917">
    <property type="entry name" value="Sulfatase_N"/>
</dbReference>
<proteinExistence type="inferred from homology"/>
<dbReference type="Gene3D" id="3.30.1120.10">
    <property type="match status" value="1"/>
</dbReference>
<dbReference type="InterPro" id="IPR019546">
    <property type="entry name" value="TAT_signal_bac_arc"/>
</dbReference>
<name>A0AAU9D1X7_9BACT</name>
<dbReference type="PROSITE" id="PS51318">
    <property type="entry name" value="TAT"/>
    <property type="match status" value="1"/>
</dbReference>
<dbReference type="EMBL" id="AP025314">
    <property type="protein sequence ID" value="BDD08434.1"/>
    <property type="molecule type" value="Genomic_DNA"/>
</dbReference>
<dbReference type="InterPro" id="IPR050738">
    <property type="entry name" value="Sulfatase"/>
</dbReference>
<dbReference type="GO" id="GO:0004065">
    <property type="term" value="F:arylsulfatase activity"/>
    <property type="evidence" value="ECO:0007669"/>
    <property type="project" value="TreeGrafter"/>
</dbReference>
<feature type="domain" description="Sulfatase N-terminal" evidence="3">
    <location>
        <begin position="36"/>
        <end position="394"/>
    </location>
</feature>
<evidence type="ECO:0000313" key="5">
    <source>
        <dbReference type="Proteomes" id="UP001348817"/>
    </source>
</evidence>
<dbReference type="Proteomes" id="UP001348817">
    <property type="component" value="Chromosome"/>
</dbReference>
<dbReference type="KEGG" id="fax:FUAX_08660"/>
<dbReference type="AlphaFoldDB" id="A0AAU9D1X7"/>
<keyword evidence="2" id="KW-0378">Hydrolase</keyword>
<dbReference type="Gene3D" id="3.40.720.10">
    <property type="entry name" value="Alkaline Phosphatase, subunit A"/>
    <property type="match status" value="1"/>
</dbReference>